<dbReference type="EC" id="3.4.22.-" evidence="3"/>
<dbReference type="PROSITE" id="PS50990">
    <property type="entry name" value="PEPTIDASE_C39"/>
    <property type="match status" value="1"/>
</dbReference>
<reference evidence="3 4" key="2">
    <citation type="submission" date="2013-04" db="EMBL/GenBank/DDBJ databases">
        <title>Comparative genomics of 12 strains of Erwinia amylovora identifies a pan-genome with a large conserved core and provides insights into host specificity.</title>
        <authorList>
            <person name="Mann R.A."/>
            <person name="Smits T.H.M."/>
            <person name="Buehlmann A."/>
            <person name="Blom J."/>
            <person name="Goesmann A."/>
            <person name="Frey J.E."/>
            <person name="Plummer K.M."/>
            <person name="Beer S.V."/>
            <person name="Luck J."/>
            <person name="Duffy B."/>
            <person name="Rodoni B."/>
        </authorList>
    </citation>
    <scope>NUCLEOTIDE SEQUENCE [LARGE SCALE GENOMIC DNA]</scope>
    <source>
        <strain evidence="4">CFBP 1232</strain>
    </source>
</reference>
<feature type="domain" description="Peptidase C39" evidence="2">
    <location>
        <begin position="37"/>
        <end position="159"/>
    </location>
</feature>
<keyword evidence="1" id="KW-0732">Signal</keyword>
<dbReference type="AlphaFoldDB" id="A0A830ZQI3"/>
<protein>
    <submittedName>
        <fullName evidence="3">Colicin V secretion/processing ATP-binding protein cvaB</fullName>
        <ecNumber evidence="3">3.4.22.-</ecNumber>
    </submittedName>
</protein>
<evidence type="ECO:0000313" key="3">
    <source>
        <dbReference type="EMBL" id="CCO92591.1"/>
    </source>
</evidence>
<dbReference type="GO" id="GO:0016020">
    <property type="term" value="C:membrane"/>
    <property type="evidence" value="ECO:0007669"/>
    <property type="project" value="InterPro"/>
</dbReference>
<proteinExistence type="predicted"/>
<evidence type="ECO:0000256" key="1">
    <source>
        <dbReference type="SAM" id="SignalP"/>
    </source>
</evidence>
<sequence>MMIKSRRNIIISLILLTTPLQASSSYLEQKFQGIDKQKFDSTCGIASMANILRKNYFVDKSEIELLSMIEIKPAYSFVDLSLIAKKFNITTSGVKITPQQLQQIHSPTILYINRLGHGHFVILKGVDNTWVQIEDPAFGWLNYTLSQFNKYRLHKDGLGRALIFLNHENILINREKIFLKKLSIQ</sequence>
<dbReference type="GO" id="GO:0008233">
    <property type="term" value="F:peptidase activity"/>
    <property type="evidence" value="ECO:0007669"/>
    <property type="project" value="InterPro"/>
</dbReference>
<keyword evidence="3" id="KW-0378">Hydrolase</keyword>
<gene>
    <name evidence="3" type="ORF">BN437_0627</name>
</gene>
<dbReference type="InterPro" id="IPR005074">
    <property type="entry name" value="Peptidase_C39"/>
</dbReference>
<evidence type="ECO:0000259" key="2">
    <source>
        <dbReference type="PROSITE" id="PS50990"/>
    </source>
</evidence>
<dbReference type="GO" id="GO:0006508">
    <property type="term" value="P:proteolysis"/>
    <property type="evidence" value="ECO:0007669"/>
    <property type="project" value="InterPro"/>
</dbReference>
<dbReference type="Pfam" id="PF03412">
    <property type="entry name" value="Peptidase_C39"/>
    <property type="match status" value="1"/>
</dbReference>
<evidence type="ECO:0000313" key="4">
    <source>
        <dbReference type="Proteomes" id="UP000013111"/>
    </source>
</evidence>
<reference evidence="3 4" key="1">
    <citation type="submission" date="2012-11" db="EMBL/GenBank/DDBJ databases">
        <authorList>
            <person name="Linke B."/>
        </authorList>
    </citation>
    <scope>NUCLEOTIDE SEQUENCE [LARGE SCALE GENOMIC DNA]</scope>
    <source>
        <strain evidence="4">CFBP 1232</strain>
    </source>
</reference>
<comment type="caution">
    <text evidence="3">The sequence shown here is derived from an EMBL/GenBank/DDBJ whole genome shotgun (WGS) entry which is preliminary data.</text>
</comment>
<name>A0A830ZQI3_ERWAM</name>
<keyword evidence="3" id="KW-0067">ATP-binding</keyword>
<dbReference type="GeneID" id="97604941"/>
<dbReference type="Proteomes" id="UP000013111">
    <property type="component" value="Unassembled WGS sequence"/>
</dbReference>
<dbReference type="RefSeq" id="WP_004155489.1">
    <property type="nucleotide sequence ID" value="NZ_BAYW01000019.1"/>
</dbReference>
<dbReference type="Gene3D" id="3.90.70.10">
    <property type="entry name" value="Cysteine proteinases"/>
    <property type="match status" value="1"/>
</dbReference>
<keyword evidence="3" id="KW-0547">Nucleotide-binding</keyword>
<organism evidence="3 4">
    <name type="scientific">Erwinia amylovora NBRC 12687 = CFBP 1232</name>
    <dbReference type="NCBI Taxonomy" id="1219359"/>
    <lineage>
        <taxon>Bacteria</taxon>
        <taxon>Pseudomonadati</taxon>
        <taxon>Pseudomonadota</taxon>
        <taxon>Gammaproteobacteria</taxon>
        <taxon>Enterobacterales</taxon>
        <taxon>Erwiniaceae</taxon>
        <taxon>Erwinia</taxon>
    </lineage>
</organism>
<accession>A0A830ZQI3</accession>
<dbReference type="GO" id="GO:0005524">
    <property type="term" value="F:ATP binding"/>
    <property type="evidence" value="ECO:0007669"/>
    <property type="project" value="UniProtKB-KW"/>
</dbReference>
<dbReference type="EMBL" id="CAPB01000007">
    <property type="protein sequence ID" value="CCO92591.1"/>
    <property type="molecule type" value="Genomic_DNA"/>
</dbReference>
<feature type="signal peptide" evidence="1">
    <location>
        <begin position="1"/>
        <end position="22"/>
    </location>
</feature>
<feature type="chain" id="PRO_5032735473" evidence="1">
    <location>
        <begin position="23"/>
        <end position="185"/>
    </location>
</feature>